<dbReference type="PROSITE" id="PS00018">
    <property type="entry name" value="EF_HAND_1"/>
    <property type="match status" value="1"/>
</dbReference>
<evidence type="ECO:0000313" key="1">
    <source>
        <dbReference type="EMBL" id="VAW42047.1"/>
    </source>
</evidence>
<organism evidence="1">
    <name type="scientific">hydrothermal vent metagenome</name>
    <dbReference type="NCBI Taxonomy" id="652676"/>
    <lineage>
        <taxon>unclassified sequences</taxon>
        <taxon>metagenomes</taxon>
        <taxon>ecological metagenomes</taxon>
    </lineage>
</organism>
<sequence length="154" mass="16525">SVKDMVPLRRMEKSVAGNRNDTYAVSTAEIEAFHNDSYNYAGIEGYILPTCSPTPGCIPTGAIALYRDEADNLNHKLVPTNTAPPNSTLLGYVYLNQDTDGDGLIDGQEIILGTNINLADTDGDTVADGVEYPAAGVPYSDPLISDIIFKHGFE</sequence>
<gene>
    <name evidence="1" type="ORF">MNBD_GAMMA01-1217</name>
</gene>
<accession>A0A3B0VU90</accession>
<dbReference type="EMBL" id="UOEW01000338">
    <property type="protein sequence ID" value="VAW42047.1"/>
    <property type="molecule type" value="Genomic_DNA"/>
</dbReference>
<dbReference type="InterPro" id="IPR018247">
    <property type="entry name" value="EF_Hand_1_Ca_BS"/>
</dbReference>
<feature type="non-terminal residue" evidence="1">
    <location>
        <position position="1"/>
    </location>
</feature>
<dbReference type="AlphaFoldDB" id="A0A3B0VU90"/>
<name>A0A3B0VU90_9ZZZZ</name>
<proteinExistence type="predicted"/>
<reference evidence="1" key="1">
    <citation type="submission" date="2018-06" db="EMBL/GenBank/DDBJ databases">
        <authorList>
            <person name="Zhirakovskaya E."/>
        </authorList>
    </citation>
    <scope>NUCLEOTIDE SEQUENCE</scope>
</reference>
<protein>
    <submittedName>
        <fullName evidence="1">Uncharacterized protein</fullName>
    </submittedName>
</protein>